<name>Q8TL25_METAC</name>
<dbReference type="PhylomeDB" id="Q8TL25"/>
<evidence type="ECO:0000259" key="2">
    <source>
        <dbReference type="SMART" id="SM00645"/>
    </source>
</evidence>
<dbReference type="OrthoDB" id="137612at2157"/>
<evidence type="ECO:0000313" key="3">
    <source>
        <dbReference type="EMBL" id="AAM06588.1"/>
    </source>
</evidence>
<organism evidence="3 4">
    <name type="scientific">Methanosarcina acetivorans (strain ATCC 35395 / DSM 2834 / JCM 12185 / C2A)</name>
    <dbReference type="NCBI Taxonomy" id="188937"/>
    <lineage>
        <taxon>Archaea</taxon>
        <taxon>Methanobacteriati</taxon>
        <taxon>Methanobacteriota</taxon>
        <taxon>Stenosarchaea group</taxon>
        <taxon>Methanomicrobia</taxon>
        <taxon>Methanosarcinales</taxon>
        <taxon>Methanosarcinaceae</taxon>
        <taxon>Methanosarcina</taxon>
    </lineage>
</organism>
<dbReference type="Pfam" id="PF00112">
    <property type="entry name" value="Peptidase_C1"/>
    <property type="match status" value="1"/>
</dbReference>
<dbReference type="CDD" id="cd02619">
    <property type="entry name" value="Peptidase_C1"/>
    <property type="match status" value="1"/>
</dbReference>
<dbReference type="SMART" id="SM00645">
    <property type="entry name" value="Pept_C1"/>
    <property type="match status" value="1"/>
</dbReference>
<comment type="similarity">
    <text evidence="1">Belongs to the peptidase C1 family.</text>
</comment>
<keyword evidence="4" id="KW-1185">Reference proteome</keyword>
<proteinExistence type="inferred from homology"/>
<dbReference type="GO" id="GO:0051603">
    <property type="term" value="P:proteolysis involved in protein catabolic process"/>
    <property type="evidence" value="ECO:0000318"/>
    <property type="project" value="GO_Central"/>
</dbReference>
<dbReference type="KEGG" id="mac:MA_3217"/>
<dbReference type="GO" id="GO:0004197">
    <property type="term" value="F:cysteine-type endopeptidase activity"/>
    <property type="evidence" value="ECO:0000318"/>
    <property type="project" value="GO_Central"/>
</dbReference>
<accession>Q8TL25</accession>
<dbReference type="FunFam" id="3.90.70.10:FF:000330">
    <property type="entry name" value="Papain family cysteine protease"/>
    <property type="match status" value="1"/>
</dbReference>
<dbReference type="RefSeq" id="WP_011023152.1">
    <property type="nucleotide sequence ID" value="NC_003552.1"/>
</dbReference>
<reference evidence="3 4" key="1">
    <citation type="journal article" date="2002" name="Genome Res.">
        <title>The genome of Methanosarcina acetivorans reveals extensive metabolic and physiological diversity.</title>
        <authorList>
            <person name="Galagan J.E."/>
            <person name="Nusbaum C."/>
            <person name="Roy A."/>
            <person name="Endrizzi M.G."/>
            <person name="Macdonald P."/>
            <person name="FitzHugh W."/>
            <person name="Calvo S."/>
            <person name="Engels R."/>
            <person name="Smirnov S."/>
            <person name="Atnoor D."/>
            <person name="Brown A."/>
            <person name="Allen N."/>
            <person name="Naylor J."/>
            <person name="Stange-Thomann N."/>
            <person name="DeArellano K."/>
            <person name="Johnson R."/>
            <person name="Linton L."/>
            <person name="McEwan P."/>
            <person name="McKernan K."/>
            <person name="Talamas J."/>
            <person name="Tirrell A."/>
            <person name="Ye W."/>
            <person name="Zimmer A."/>
            <person name="Barber R.D."/>
            <person name="Cann I."/>
            <person name="Graham D.E."/>
            <person name="Grahame D.A."/>
            <person name="Guss A."/>
            <person name="Hedderich R."/>
            <person name="Ingram-Smith C."/>
            <person name="Kuettner C.H."/>
            <person name="Krzycki J.A."/>
            <person name="Leigh J.A."/>
            <person name="Li W."/>
            <person name="Liu J."/>
            <person name="Mukhopadhyay B."/>
            <person name="Reeve J.N."/>
            <person name="Smith K."/>
            <person name="Springer T.A."/>
            <person name="Umayam L.A."/>
            <person name="White O."/>
            <person name="White R.H."/>
            <person name="de Macario E.C."/>
            <person name="Ferry J.G."/>
            <person name="Jarrell K.F."/>
            <person name="Jing H."/>
            <person name="Macario A.J.L."/>
            <person name="Paulsen I."/>
            <person name="Pritchett M."/>
            <person name="Sowers K.R."/>
            <person name="Swanson R.V."/>
            <person name="Zinder S.H."/>
            <person name="Lander E."/>
            <person name="Metcalf W.W."/>
            <person name="Birren B."/>
        </authorList>
    </citation>
    <scope>NUCLEOTIDE SEQUENCE [LARGE SCALE GENOMIC DNA]</scope>
    <source>
        <strain evidence="4">ATCC 35395 / DSM 2834 / JCM 12185 / C2A</strain>
    </source>
</reference>
<sequence length="340" mass="37915">MIGIVAAFEKVKIPEMGKSFGTGWLPPLPSLKDYTEESAQIPEMAEKLGIPTSRKETKTLELPVSIDFRNWCSPIEDQMDLGSCTAHAGVGVVEYFERRAFGKHIDGSRFFVYKTTRNLMGVKGDTGAWLRNTMGALALCGVPPEKYFPYTSRKTPGPDGEPTFDDEPSSFVYSLADNFEALNYFCHDPQGMNLPPEDVILSVKKYLAAGIPSMFGFYGFPSFKDTDVKGGIPFPGPDERSIWGHAVVAVGYDDNMKIRNTLSNKETTGAFLIRNSWGTAWGDKGYGWLPYEYALNKFALDFWSLISMKWVETGNFGLELESSRSRARETLSRDMPLPHA</sequence>
<dbReference type="GO" id="GO:0005615">
    <property type="term" value="C:extracellular space"/>
    <property type="evidence" value="ECO:0000318"/>
    <property type="project" value="GO_Central"/>
</dbReference>
<evidence type="ECO:0000313" key="4">
    <source>
        <dbReference type="Proteomes" id="UP000002487"/>
    </source>
</evidence>
<feature type="domain" description="Peptidase C1A papain C-terminal" evidence="2">
    <location>
        <begin position="62"/>
        <end position="295"/>
    </location>
</feature>
<dbReference type="DNASU" id="1475110"/>
<evidence type="ECO:0000256" key="1">
    <source>
        <dbReference type="ARBA" id="ARBA00008455"/>
    </source>
</evidence>
<gene>
    <name evidence="3" type="ordered locus">MA_3217</name>
</gene>
<dbReference type="InParanoid" id="Q8TL25"/>
<dbReference type="SUPFAM" id="SSF54001">
    <property type="entry name" value="Cysteine proteinases"/>
    <property type="match status" value="1"/>
</dbReference>
<dbReference type="InterPro" id="IPR038765">
    <property type="entry name" value="Papain-like_cys_pep_sf"/>
</dbReference>
<keyword evidence="3" id="KW-0645">Protease</keyword>
<protein>
    <submittedName>
        <fullName evidence="3">Cysteine protease (Papain C1 family)</fullName>
    </submittedName>
</protein>
<dbReference type="PANTHER" id="PTHR12411">
    <property type="entry name" value="CYSTEINE PROTEASE FAMILY C1-RELATED"/>
    <property type="match status" value="1"/>
</dbReference>
<keyword evidence="3" id="KW-0378">Hydrolase</keyword>
<dbReference type="InterPro" id="IPR000668">
    <property type="entry name" value="Peptidase_C1A_C"/>
</dbReference>
<dbReference type="Proteomes" id="UP000002487">
    <property type="component" value="Chromosome"/>
</dbReference>
<dbReference type="AlphaFoldDB" id="Q8TL25"/>
<dbReference type="Gene3D" id="3.90.70.10">
    <property type="entry name" value="Cysteine proteinases"/>
    <property type="match status" value="1"/>
</dbReference>
<dbReference type="EMBL" id="AE010299">
    <property type="protein sequence ID" value="AAM06588.1"/>
    <property type="molecule type" value="Genomic_DNA"/>
</dbReference>
<dbReference type="GeneID" id="1475110"/>
<dbReference type="InterPro" id="IPR013128">
    <property type="entry name" value="Peptidase_C1A"/>
</dbReference>
<dbReference type="STRING" id="188937.MA_3217"/>
<dbReference type="GO" id="GO:0005764">
    <property type="term" value="C:lysosome"/>
    <property type="evidence" value="ECO:0000318"/>
    <property type="project" value="GO_Central"/>
</dbReference>
<dbReference type="HOGENOM" id="CLU_056603_3_0_2"/>
<dbReference type="EnsemblBacteria" id="AAM06588">
    <property type="protein sequence ID" value="AAM06588"/>
    <property type="gene ID" value="MA_3217"/>
</dbReference>